<dbReference type="AlphaFoldDB" id="A0A078LXB2"/>
<gene>
    <name evidence="2" type="ORF">BN1079_01839</name>
</gene>
<keyword evidence="3" id="KW-1185">Reference proteome</keyword>
<evidence type="ECO:0000256" key="1">
    <source>
        <dbReference type="SAM" id="MobiDB-lite"/>
    </source>
</evidence>
<evidence type="ECO:0000313" key="2">
    <source>
        <dbReference type="EMBL" id="CDZ94516.1"/>
    </source>
</evidence>
<feature type="region of interest" description="Disordered" evidence="1">
    <location>
        <begin position="1"/>
        <end position="30"/>
    </location>
</feature>
<dbReference type="EMBL" id="CCSF01000001">
    <property type="protein sequence ID" value="CDZ94516.1"/>
    <property type="molecule type" value="Genomic_DNA"/>
</dbReference>
<dbReference type="STRING" id="1499686.BN1079_01839"/>
<reference evidence="2 3" key="1">
    <citation type="submission" date="2014-07" db="EMBL/GenBank/DDBJ databases">
        <authorList>
            <person name="Urmite Genomes Urmite Genomes"/>
        </authorList>
    </citation>
    <scope>NUCLEOTIDE SEQUENCE [LARGE SCALE GENOMIC DNA]</scope>
    <source>
        <strain evidence="2 3">20_BN</strain>
    </source>
</reference>
<accession>A0A078LXB2</accession>
<sequence length="30" mass="3290">MHMRGGSSPHLQRVALDTPEQKTIRGMAAL</sequence>
<dbReference type="HOGENOM" id="CLU_3405011_0_0_6"/>
<organism evidence="2 3">
    <name type="scientific">Pseudomonas saudiphocaensis</name>
    <dbReference type="NCBI Taxonomy" id="1499686"/>
    <lineage>
        <taxon>Bacteria</taxon>
        <taxon>Pseudomonadati</taxon>
        <taxon>Pseudomonadota</taxon>
        <taxon>Gammaproteobacteria</taxon>
        <taxon>Pseudomonadales</taxon>
        <taxon>Pseudomonadaceae</taxon>
        <taxon>Pseudomonas</taxon>
    </lineage>
</organism>
<evidence type="ECO:0000313" key="3">
    <source>
        <dbReference type="Proteomes" id="UP000053902"/>
    </source>
</evidence>
<name>A0A078LXB2_9PSED</name>
<dbReference type="Proteomes" id="UP000053902">
    <property type="component" value="Unassembled WGS sequence"/>
</dbReference>
<protein>
    <submittedName>
        <fullName evidence="2">Uncharacterized protein</fullName>
    </submittedName>
</protein>
<proteinExistence type="predicted"/>